<organism evidence="1">
    <name type="scientific">marine sediment metagenome</name>
    <dbReference type="NCBI Taxonomy" id="412755"/>
    <lineage>
        <taxon>unclassified sequences</taxon>
        <taxon>metagenomes</taxon>
        <taxon>ecological metagenomes</taxon>
    </lineage>
</organism>
<dbReference type="EMBL" id="BARU01047450">
    <property type="protein sequence ID" value="GAH99410.1"/>
    <property type="molecule type" value="Genomic_DNA"/>
</dbReference>
<sequence>MKEANYVDRRKFPNIRKKMPLLFFGLNSLRVGDANGLCSHPTGMLSLVVRISVKEFNT</sequence>
<protein>
    <submittedName>
        <fullName evidence="1">Uncharacterized protein</fullName>
    </submittedName>
</protein>
<proteinExistence type="predicted"/>
<reference evidence="1" key="1">
    <citation type="journal article" date="2014" name="Front. Microbiol.">
        <title>High frequency of phylogenetically diverse reductive dehalogenase-homologous genes in deep subseafloor sedimentary metagenomes.</title>
        <authorList>
            <person name="Kawai M."/>
            <person name="Futagami T."/>
            <person name="Toyoda A."/>
            <person name="Takaki Y."/>
            <person name="Nishi S."/>
            <person name="Hori S."/>
            <person name="Arai W."/>
            <person name="Tsubouchi T."/>
            <person name="Morono Y."/>
            <person name="Uchiyama I."/>
            <person name="Ito T."/>
            <person name="Fujiyama A."/>
            <person name="Inagaki F."/>
            <person name="Takami H."/>
        </authorList>
    </citation>
    <scope>NUCLEOTIDE SEQUENCE</scope>
    <source>
        <strain evidence="1">Expedition CK06-06</strain>
    </source>
</reference>
<evidence type="ECO:0000313" key="1">
    <source>
        <dbReference type="EMBL" id="GAH99410.1"/>
    </source>
</evidence>
<gene>
    <name evidence="1" type="ORF">S03H2_71097</name>
</gene>
<dbReference type="AlphaFoldDB" id="X1L0I5"/>
<accession>X1L0I5</accession>
<feature type="non-terminal residue" evidence="1">
    <location>
        <position position="58"/>
    </location>
</feature>
<comment type="caution">
    <text evidence="1">The sequence shown here is derived from an EMBL/GenBank/DDBJ whole genome shotgun (WGS) entry which is preliminary data.</text>
</comment>
<name>X1L0I5_9ZZZZ</name>